<evidence type="ECO:0000256" key="1">
    <source>
        <dbReference type="SAM" id="MobiDB-lite"/>
    </source>
</evidence>
<dbReference type="EMBL" id="MU004393">
    <property type="protein sequence ID" value="KAF2652814.1"/>
    <property type="molecule type" value="Genomic_DNA"/>
</dbReference>
<dbReference type="AlphaFoldDB" id="A0A6A6T2Q4"/>
<feature type="region of interest" description="Disordered" evidence="1">
    <location>
        <begin position="536"/>
        <end position="555"/>
    </location>
</feature>
<feature type="region of interest" description="Disordered" evidence="1">
    <location>
        <begin position="440"/>
        <end position="477"/>
    </location>
</feature>
<evidence type="ECO:0000313" key="3">
    <source>
        <dbReference type="Proteomes" id="UP000799324"/>
    </source>
</evidence>
<sequence>MLPTSSDGTSSANLELVLASNGVEAYEQSDVPSNTGHEIVLATNAEVVRHEGLSPDTGKDIVLATNFLDIYHKPEPPNTGGELVLALNALDTFAGLPAADASREMVLATKALATYRQPVPSDEGEGLDTATNAIDTEEKEMEDEVLQLEPARDGMLLIEGSYDPIEAFLNDALVDGIRRLNITDEKLAMIQANDAELKVELLARIKANSATSQECMDIDEFGRPRVDEKLVNETLANPLCEMGIADHQGMEMVVENTLNVEMETHSPMEDPVAAIDAAPMMTANTPVSTEDTPPAIENKSAPLKGLPATVEEALATIEPSLDNALSGLAYLEDKYQVPLITKDLARTLRHLKETSAMSVDEPTQIFLLKHSATIKAMLQSGVNFEVDPWDLTPEVIKHYFDPNYISPPKPEVKLSVPPLAKPGHLFTLPAPHPKYDFYSRKGLPHPLEPPSSTAATLGLSDSHKPGPERTLSRRRNAYTRRVESYSLTLAREETFRELIAARRALGPDVAKTEISFSEDSSLDLLVRHAAMEETHTSVSPLRTRPSAPNFNGSTPVWNRRTRAWENTRDNQSVWNGWYGPGK</sequence>
<keyword evidence="3" id="KW-1185">Reference proteome</keyword>
<reference evidence="2" key="1">
    <citation type="journal article" date="2020" name="Stud. Mycol.">
        <title>101 Dothideomycetes genomes: a test case for predicting lifestyles and emergence of pathogens.</title>
        <authorList>
            <person name="Haridas S."/>
            <person name="Albert R."/>
            <person name="Binder M."/>
            <person name="Bloem J."/>
            <person name="Labutti K."/>
            <person name="Salamov A."/>
            <person name="Andreopoulos B."/>
            <person name="Baker S."/>
            <person name="Barry K."/>
            <person name="Bills G."/>
            <person name="Bluhm B."/>
            <person name="Cannon C."/>
            <person name="Castanera R."/>
            <person name="Culley D."/>
            <person name="Daum C."/>
            <person name="Ezra D."/>
            <person name="Gonzalez J."/>
            <person name="Henrissat B."/>
            <person name="Kuo A."/>
            <person name="Liang C."/>
            <person name="Lipzen A."/>
            <person name="Lutzoni F."/>
            <person name="Magnuson J."/>
            <person name="Mondo S."/>
            <person name="Nolan M."/>
            <person name="Ohm R."/>
            <person name="Pangilinan J."/>
            <person name="Park H.-J."/>
            <person name="Ramirez L."/>
            <person name="Alfaro M."/>
            <person name="Sun H."/>
            <person name="Tritt A."/>
            <person name="Yoshinaga Y."/>
            <person name="Zwiers L.-H."/>
            <person name="Turgeon B."/>
            <person name="Goodwin S."/>
            <person name="Spatafora J."/>
            <person name="Crous P."/>
            <person name="Grigoriev I."/>
        </authorList>
    </citation>
    <scope>NUCLEOTIDE SEQUENCE</scope>
    <source>
        <strain evidence="2">CBS 122681</strain>
    </source>
</reference>
<gene>
    <name evidence="2" type="ORF">K491DRAFT_725793</name>
</gene>
<dbReference type="Proteomes" id="UP000799324">
    <property type="component" value="Unassembled WGS sequence"/>
</dbReference>
<evidence type="ECO:0000313" key="2">
    <source>
        <dbReference type="EMBL" id="KAF2652814.1"/>
    </source>
</evidence>
<feature type="compositionally biased region" description="Basic and acidic residues" evidence="1">
    <location>
        <begin position="461"/>
        <end position="471"/>
    </location>
</feature>
<accession>A0A6A6T2Q4</accession>
<protein>
    <submittedName>
        <fullName evidence="2">Uncharacterized protein</fullName>
    </submittedName>
</protein>
<proteinExistence type="predicted"/>
<name>A0A6A6T2Q4_9PLEO</name>
<organism evidence="2 3">
    <name type="scientific">Lophiostoma macrostomum CBS 122681</name>
    <dbReference type="NCBI Taxonomy" id="1314788"/>
    <lineage>
        <taxon>Eukaryota</taxon>
        <taxon>Fungi</taxon>
        <taxon>Dikarya</taxon>
        <taxon>Ascomycota</taxon>
        <taxon>Pezizomycotina</taxon>
        <taxon>Dothideomycetes</taxon>
        <taxon>Pleosporomycetidae</taxon>
        <taxon>Pleosporales</taxon>
        <taxon>Lophiostomataceae</taxon>
        <taxon>Lophiostoma</taxon>
    </lineage>
</organism>